<accession>A0A7Y2EFP0</accession>
<reference evidence="1 2" key="1">
    <citation type="submission" date="2020-03" db="EMBL/GenBank/DDBJ databases">
        <title>Metabolic flexibility allows generalist bacteria to become dominant in a frequently disturbed ecosystem.</title>
        <authorList>
            <person name="Chen Y.-J."/>
            <person name="Leung P.M."/>
            <person name="Bay S.K."/>
            <person name="Hugenholtz P."/>
            <person name="Kessler A.J."/>
            <person name="Shelley G."/>
            <person name="Waite D.W."/>
            <person name="Cook P.L."/>
            <person name="Greening C."/>
        </authorList>
    </citation>
    <scope>NUCLEOTIDE SEQUENCE [LARGE SCALE GENOMIC DNA]</scope>
    <source>
        <strain evidence="1">SS_bin_28</strain>
    </source>
</reference>
<feature type="non-terminal residue" evidence="1">
    <location>
        <position position="1"/>
    </location>
</feature>
<dbReference type="AlphaFoldDB" id="A0A7Y2EFP0"/>
<evidence type="ECO:0000313" key="1">
    <source>
        <dbReference type="EMBL" id="NNF07273.1"/>
    </source>
</evidence>
<comment type="caution">
    <text evidence="1">The sequence shown here is derived from an EMBL/GenBank/DDBJ whole genome shotgun (WGS) entry which is preliminary data.</text>
</comment>
<dbReference type="EMBL" id="JABDJR010000441">
    <property type="protein sequence ID" value="NNF07273.1"/>
    <property type="molecule type" value="Genomic_DNA"/>
</dbReference>
<organism evidence="1 2">
    <name type="scientific">Eiseniibacteriota bacterium</name>
    <dbReference type="NCBI Taxonomy" id="2212470"/>
    <lineage>
        <taxon>Bacteria</taxon>
        <taxon>Candidatus Eiseniibacteriota</taxon>
    </lineage>
</organism>
<name>A0A7Y2EFP0_UNCEI</name>
<dbReference type="Proteomes" id="UP000547674">
    <property type="component" value="Unassembled WGS sequence"/>
</dbReference>
<evidence type="ECO:0000313" key="2">
    <source>
        <dbReference type="Proteomes" id="UP000547674"/>
    </source>
</evidence>
<protein>
    <submittedName>
        <fullName evidence="1">FAD-dependent oxidoreductase</fullName>
    </submittedName>
</protein>
<proteinExistence type="predicted"/>
<sequence>VLGAIRYSPSRVLLHRDTSLLPQRKRAWSSWNYRVSEASNQQATTTYYMNMLQNLSTDQDYCVTLNDGGQVDPSKILQEMEYWHPVFDRAALEAQDRVEEVSGVLNTHYCGAYWGYGFHEDGVQSGLRVVRELKESLVYA</sequence>
<gene>
    <name evidence="1" type="ORF">HKN21_10980</name>
</gene>